<evidence type="ECO:0000256" key="9">
    <source>
        <dbReference type="ARBA" id="ARBA00023136"/>
    </source>
</evidence>
<keyword evidence="9 10" id="KW-0472">Membrane</keyword>
<evidence type="ECO:0000256" key="2">
    <source>
        <dbReference type="ARBA" id="ARBA00005452"/>
    </source>
</evidence>
<feature type="transmembrane region" description="Helical" evidence="10">
    <location>
        <begin position="156"/>
        <end position="174"/>
    </location>
</feature>
<dbReference type="EMBL" id="JAJHVV010000006">
    <property type="protein sequence ID" value="MCK6263960.1"/>
    <property type="molecule type" value="Genomic_DNA"/>
</dbReference>
<feature type="transmembrane region" description="Helical" evidence="10">
    <location>
        <begin position="94"/>
        <end position="114"/>
    </location>
</feature>
<feature type="transmembrane region" description="Helical" evidence="10">
    <location>
        <begin position="292"/>
        <end position="313"/>
    </location>
</feature>
<feature type="transmembrane region" description="Helical" evidence="10">
    <location>
        <begin position="325"/>
        <end position="342"/>
    </location>
</feature>
<evidence type="ECO:0000256" key="8">
    <source>
        <dbReference type="ARBA" id="ARBA00022989"/>
    </source>
</evidence>
<evidence type="ECO:0000256" key="5">
    <source>
        <dbReference type="ARBA" id="ARBA00022519"/>
    </source>
</evidence>
<dbReference type="InterPro" id="IPR013059">
    <property type="entry name" value="Trp_tyr_transpt"/>
</dbReference>
<keyword evidence="6 10" id="KW-0812">Transmembrane</keyword>
<keyword evidence="4" id="KW-1003">Cell membrane</keyword>
<keyword evidence="12" id="KW-1185">Reference proteome</keyword>
<evidence type="ECO:0000256" key="10">
    <source>
        <dbReference type="SAM" id="Phobius"/>
    </source>
</evidence>
<keyword evidence="8 10" id="KW-1133">Transmembrane helix</keyword>
<feature type="transmembrane region" description="Helical" evidence="10">
    <location>
        <begin position="194"/>
        <end position="212"/>
    </location>
</feature>
<dbReference type="Proteomes" id="UP001139559">
    <property type="component" value="Unassembled WGS sequence"/>
</dbReference>
<dbReference type="GO" id="GO:0003333">
    <property type="term" value="P:amino acid transmembrane transport"/>
    <property type="evidence" value="ECO:0007669"/>
    <property type="project" value="InterPro"/>
</dbReference>
<evidence type="ECO:0000256" key="3">
    <source>
        <dbReference type="ARBA" id="ARBA00022448"/>
    </source>
</evidence>
<feature type="transmembrane region" description="Helical" evidence="10">
    <location>
        <begin position="49"/>
        <end position="73"/>
    </location>
</feature>
<keyword evidence="5" id="KW-0997">Cell inner membrane</keyword>
<evidence type="ECO:0000313" key="11">
    <source>
        <dbReference type="EMBL" id="MCK6263960.1"/>
    </source>
</evidence>
<dbReference type="Pfam" id="PF03222">
    <property type="entry name" value="Trp_Tyr_perm"/>
    <property type="match status" value="1"/>
</dbReference>
<feature type="transmembrane region" description="Helical" evidence="10">
    <location>
        <begin position="398"/>
        <end position="416"/>
    </location>
</feature>
<evidence type="ECO:0000256" key="4">
    <source>
        <dbReference type="ARBA" id="ARBA00022475"/>
    </source>
</evidence>
<name>A0A9X2BIC8_9VIBR</name>
<sequence length="428" mass="46597">MDNMFGNESVNQKQSKKPKLLGGCSIIACICVGTGTLTLPAAGAGAWTIWSILTLLGVMAIMISSGCILLEALKAYPYRSSYSTVTKDILGNRIALINNLAVYFVGVILLYAYITVSGLILEEYVSINAPVASVLFVLVFSFLIWHSTKWVDRASLVLLLVMVFTFIFAILGLVKDINVDFLMYYDPSGSQSKYVLSFLPIALAAFGFHHAVSTMRDYYRDEYVAQRALVGGALIALAVYVIWVLSIYGNIERSSFWDINAAGGNVDSLMLAIIEGLQDEALTIVIGSFSSAAILSSFIGVGLGLFDFLADVFKFGNSRIDRTKTWAVTFLPPLICSLLYPMGFLISIGYVAPFAATWTCIIPVLIVRKLRKDSLMGSNTETQPSSSASQYRFAGGNGALFVVFSFGVSIVLIQFLDILELLPRFGVS</sequence>
<gene>
    <name evidence="11" type="ORF">KP803_11830</name>
</gene>
<organism evidence="11 12">
    <name type="scientific">Vibrio amylolyticus</name>
    <dbReference type="NCBI Taxonomy" id="2847292"/>
    <lineage>
        <taxon>Bacteria</taxon>
        <taxon>Pseudomonadati</taxon>
        <taxon>Pseudomonadota</taxon>
        <taxon>Gammaproteobacteria</taxon>
        <taxon>Vibrionales</taxon>
        <taxon>Vibrionaceae</taxon>
        <taxon>Vibrio</taxon>
    </lineage>
</organism>
<keyword evidence="3" id="KW-0813">Transport</keyword>
<feature type="transmembrane region" description="Helical" evidence="10">
    <location>
        <begin position="224"/>
        <end position="248"/>
    </location>
</feature>
<dbReference type="PANTHER" id="PTHR46997">
    <property type="entry name" value="LOW AFFINITY TRYPTOPHAN PERMEASE-RELATED"/>
    <property type="match status" value="1"/>
</dbReference>
<protein>
    <submittedName>
        <fullName evidence="11">Transposase</fullName>
    </submittedName>
</protein>
<accession>A0A9X2BIC8</accession>
<reference evidence="11" key="1">
    <citation type="submission" date="2021-11" db="EMBL/GenBank/DDBJ databases">
        <title>Vibrio ZSDE26 sp. nov. and Vibrio ZSDZ34 sp. nov., isolated from coastal seawater in Qingdao.</title>
        <authorList>
            <person name="Zhang P."/>
        </authorList>
    </citation>
    <scope>NUCLEOTIDE SEQUENCE</scope>
    <source>
        <strain evidence="11">ZSDE26</strain>
    </source>
</reference>
<proteinExistence type="inferred from homology"/>
<dbReference type="PRINTS" id="PR00166">
    <property type="entry name" value="AROAAPRMEASE"/>
</dbReference>
<feature type="transmembrane region" description="Helical" evidence="10">
    <location>
        <begin position="20"/>
        <end position="43"/>
    </location>
</feature>
<comment type="subcellular location">
    <subcellularLocation>
        <location evidence="1">Cell inner membrane</location>
        <topology evidence="1">Multi-pass membrane protein</topology>
    </subcellularLocation>
</comment>
<dbReference type="GO" id="GO:0005886">
    <property type="term" value="C:plasma membrane"/>
    <property type="evidence" value="ECO:0007669"/>
    <property type="project" value="UniProtKB-SubCell"/>
</dbReference>
<evidence type="ECO:0000256" key="1">
    <source>
        <dbReference type="ARBA" id="ARBA00004429"/>
    </source>
</evidence>
<evidence type="ECO:0000256" key="6">
    <source>
        <dbReference type="ARBA" id="ARBA00022692"/>
    </source>
</evidence>
<dbReference type="PANTHER" id="PTHR46997:SF1">
    <property type="entry name" value="LOW AFFINITY TRYPTOPHAN PERMEASE-RELATED"/>
    <property type="match status" value="1"/>
</dbReference>
<dbReference type="InterPro" id="IPR018227">
    <property type="entry name" value="Amino_acid_transport_2"/>
</dbReference>
<comment type="caution">
    <text evidence="11">The sequence shown here is derived from an EMBL/GenBank/DDBJ whole genome shotgun (WGS) entry which is preliminary data.</text>
</comment>
<dbReference type="AlphaFoldDB" id="A0A9X2BIC8"/>
<dbReference type="RefSeq" id="WP_248009039.1">
    <property type="nucleotide sequence ID" value="NZ_JAJHVV010000006.1"/>
</dbReference>
<dbReference type="GO" id="GO:0015173">
    <property type="term" value="F:aromatic amino acid transmembrane transporter activity"/>
    <property type="evidence" value="ECO:0007669"/>
    <property type="project" value="InterPro"/>
</dbReference>
<evidence type="ECO:0000313" key="12">
    <source>
        <dbReference type="Proteomes" id="UP001139559"/>
    </source>
</evidence>
<comment type="similarity">
    <text evidence="2">Belongs to the amino acid/polyamine transporter 2 family. Mtr/TnaB/TyrP permease subfamily.</text>
</comment>
<evidence type="ECO:0000256" key="7">
    <source>
        <dbReference type="ARBA" id="ARBA00022970"/>
    </source>
</evidence>
<dbReference type="Gene3D" id="1.20.1740.10">
    <property type="entry name" value="Amino acid/polyamine transporter I"/>
    <property type="match status" value="1"/>
</dbReference>
<feature type="transmembrane region" description="Helical" evidence="10">
    <location>
        <begin position="126"/>
        <end position="144"/>
    </location>
</feature>
<keyword evidence="7" id="KW-0029">Amino-acid transport</keyword>
<feature type="transmembrane region" description="Helical" evidence="10">
    <location>
        <begin position="348"/>
        <end position="367"/>
    </location>
</feature>